<organism evidence="2 3">
    <name type="scientific">Nocardioides seonyuensis</name>
    <dbReference type="NCBI Taxonomy" id="2518371"/>
    <lineage>
        <taxon>Bacteria</taxon>
        <taxon>Bacillati</taxon>
        <taxon>Actinomycetota</taxon>
        <taxon>Actinomycetes</taxon>
        <taxon>Propionibacteriales</taxon>
        <taxon>Nocardioidaceae</taxon>
        <taxon>Nocardioides</taxon>
    </lineage>
</organism>
<gene>
    <name evidence="2" type="ORF">EXE58_02055</name>
</gene>
<dbReference type="Pfam" id="PF01814">
    <property type="entry name" value="Hemerythrin"/>
    <property type="match status" value="1"/>
</dbReference>
<proteinExistence type="predicted"/>
<evidence type="ECO:0000313" key="3">
    <source>
        <dbReference type="Proteomes" id="UP000294853"/>
    </source>
</evidence>
<dbReference type="OrthoDB" id="3212362at2"/>
<feature type="domain" description="Hemerythrin-like" evidence="1">
    <location>
        <begin position="9"/>
        <end position="124"/>
    </location>
</feature>
<name>A0A4P7IBG5_9ACTN</name>
<dbReference type="KEGG" id="nsn:EXE58_02055"/>
<accession>A0A4P7IBG5</accession>
<keyword evidence="3" id="KW-1185">Reference proteome</keyword>
<dbReference type="RefSeq" id="WP_135266342.1">
    <property type="nucleotide sequence ID" value="NZ_CP038436.1"/>
</dbReference>
<dbReference type="PANTHER" id="PTHR35585:SF1">
    <property type="entry name" value="HHE DOMAIN PROTEIN (AFU_ORTHOLOGUE AFUA_4G00730)"/>
    <property type="match status" value="1"/>
</dbReference>
<dbReference type="InterPro" id="IPR012312">
    <property type="entry name" value="Hemerythrin-like"/>
</dbReference>
<evidence type="ECO:0000313" key="2">
    <source>
        <dbReference type="EMBL" id="QBX54369.1"/>
    </source>
</evidence>
<dbReference type="Gene3D" id="1.20.120.520">
    <property type="entry name" value="nmb1532 protein domain like"/>
    <property type="match status" value="1"/>
</dbReference>
<sequence length="184" mass="19966">MTDAAEKDVISLLRDQHQRIRGLFDDVSGASTTESKQVLFDELRRLLAVHETAEEMVTHPRARMADGNAVVDSLLAEEHEAKEMLADLDGMDVSDAGFDAKLATLRSAVLAHAEHEELEEFPLLRSSNDEQSLELMAKAVRAAEAIAPTHPHPRAGESLITNAALGPIASVVDRTRDAVRAVLG</sequence>
<dbReference type="Proteomes" id="UP000294853">
    <property type="component" value="Chromosome"/>
</dbReference>
<evidence type="ECO:0000259" key="1">
    <source>
        <dbReference type="Pfam" id="PF01814"/>
    </source>
</evidence>
<reference evidence="2 3" key="1">
    <citation type="submission" date="2019-03" db="EMBL/GenBank/DDBJ databases">
        <title>Three New Species of Nocardioides, Nocardioides euryhalodurans sp. nov., Nocardioides seonyuensis sp. nov. and Nocardioides eburneoflavus sp. nov. Iolated from Soil.</title>
        <authorList>
            <person name="Roh S.G."/>
            <person name="Lee C."/>
            <person name="Kim M.-K."/>
            <person name="Kim S.B."/>
        </authorList>
    </citation>
    <scope>NUCLEOTIDE SEQUENCE [LARGE SCALE GENOMIC DNA]</scope>
    <source>
        <strain evidence="2 3">MMS17-SY207-3</strain>
    </source>
</reference>
<protein>
    <submittedName>
        <fullName evidence="2">Hemerythrin domain-containing protein</fullName>
    </submittedName>
</protein>
<dbReference type="AlphaFoldDB" id="A0A4P7IBG5"/>
<dbReference type="EMBL" id="CP038436">
    <property type="protein sequence ID" value="QBX54369.1"/>
    <property type="molecule type" value="Genomic_DNA"/>
</dbReference>
<dbReference type="PANTHER" id="PTHR35585">
    <property type="entry name" value="HHE DOMAIN PROTEIN (AFU_ORTHOLOGUE AFUA_4G00730)"/>
    <property type="match status" value="1"/>
</dbReference>